<feature type="transmembrane region" description="Helical" evidence="1">
    <location>
        <begin position="93"/>
        <end position="113"/>
    </location>
</feature>
<dbReference type="GO" id="GO:0016989">
    <property type="term" value="F:sigma factor antagonist activity"/>
    <property type="evidence" value="ECO:0007669"/>
    <property type="project" value="TreeGrafter"/>
</dbReference>
<keyword evidence="1" id="KW-0472">Membrane</keyword>
<dbReference type="Pfam" id="PF04773">
    <property type="entry name" value="FecR"/>
    <property type="match status" value="1"/>
</dbReference>
<dbReference type="EMBL" id="FUIE01000002">
    <property type="protein sequence ID" value="SJM45829.1"/>
    <property type="molecule type" value="Genomic_DNA"/>
</dbReference>
<feature type="domain" description="FecR protein" evidence="2">
    <location>
        <begin position="119"/>
        <end position="209"/>
    </location>
</feature>
<accession>A0A1R4EQI5</accession>
<dbReference type="InterPro" id="IPR012373">
    <property type="entry name" value="Ferrdict_sens_TM"/>
</dbReference>
<evidence type="ECO:0000256" key="1">
    <source>
        <dbReference type="SAM" id="Phobius"/>
    </source>
</evidence>
<dbReference type="Gene3D" id="2.60.120.1440">
    <property type="match status" value="1"/>
</dbReference>
<dbReference type="InterPro" id="IPR006860">
    <property type="entry name" value="FecR"/>
</dbReference>
<gene>
    <name evidence="4" type="ORF">FM111_00220</name>
</gene>
<keyword evidence="1" id="KW-1133">Transmembrane helix</keyword>
<dbReference type="AlphaFoldDB" id="A0A1R4EQI5"/>
<feature type="domain" description="FecR N-terminal" evidence="3">
    <location>
        <begin position="16"/>
        <end position="55"/>
    </location>
</feature>
<dbReference type="Proteomes" id="UP000195766">
    <property type="component" value="Unassembled WGS sequence"/>
</dbReference>
<organism evidence="4 5">
    <name type="scientific">Brevundimonas diminuta 3F5N</name>
    <dbReference type="NCBI Taxonomy" id="1255603"/>
    <lineage>
        <taxon>Bacteria</taxon>
        <taxon>Pseudomonadati</taxon>
        <taxon>Pseudomonadota</taxon>
        <taxon>Alphaproteobacteria</taxon>
        <taxon>Caulobacterales</taxon>
        <taxon>Caulobacteraceae</taxon>
        <taxon>Brevundimonas</taxon>
    </lineage>
</organism>
<dbReference type="PIRSF" id="PIRSF018266">
    <property type="entry name" value="FecR"/>
    <property type="match status" value="1"/>
</dbReference>
<dbReference type="PANTHER" id="PTHR30273">
    <property type="entry name" value="PERIPLASMIC SIGNAL SENSOR AND SIGMA FACTOR ACTIVATOR FECR-RELATED"/>
    <property type="match status" value="1"/>
</dbReference>
<dbReference type="Pfam" id="PF16220">
    <property type="entry name" value="DUF4880"/>
    <property type="match status" value="1"/>
</dbReference>
<evidence type="ECO:0000259" key="2">
    <source>
        <dbReference type="Pfam" id="PF04773"/>
    </source>
</evidence>
<keyword evidence="1 4" id="KW-0812">Transmembrane</keyword>
<reference evidence="4 5" key="1">
    <citation type="submission" date="2017-02" db="EMBL/GenBank/DDBJ databases">
        <authorList>
            <person name="Peterson S.W."/>
        </authorList>
    </citation>
    <scope>NUCLEOTIDE SEQUENCE [LARGE SCALE GENOMIC DNA]</scope>
    <source>
        <strain evidence="4 5">3F5N</strain>
    </source>
</reference>
<evidence type="ECO:0000313" key="5">
    <source>
        <dbReference type="Proteomes" id="UP000195766"/>
    </source>
</evidence>
<dbReference type="InterPro" id="IPR032623">
    <property type="entry name" value="FecR_N"/>
</dbReference>
<evidence type="ECO:0000259" key="3">
    <source>
        <dbReference type="Pfam" id="PF16220"/>
    </source>
</evidence>
<name>A0A1R4EQI5_BREDI</name>
<protein>
    <submittedName>
        <fullName evidence="4">FecR-like transmembrane sensor</fullName>
    </submittedName>
</protein>
<proteinExistence type="predicted"/>
<evidence type="ECO:0000313" key="4">
    <source>
        <dbReference type="EMBL" id="SJM45829.1"/>
    </source>
</evidence>
<sequence length="337" mass="36080">MIMTNPKIRVETSETEAAAWHARLGARSVSTQTIEEFFAWRAEPANADAYRRVEKIWGDTGRLANDPEIARALDEALSRRQGAARPRRLPRTLIGLTVGGAVMAAAVGGALWLQSRTVFATGVGEQRLVQLADGSNVRLDTDSRIRVRFDGDRRLVELDAGQALFTVAHDAGRPFVVEADGAQVTAIGTVFDVRRDGSGVKVTLVSGVVDVAERRAGRETKRLAAGQQSRVTSQGQMTRVADIATETSWTEGRIVFRDTPLRDAVAEVNRYLPDKILLDPAVRGTASVNGVFKTGDRDAFVSTASAVFGLRASKDGEGRIVLSSAKNTGGAPGSPGV</sequence>
<dbReference type="PANTHER" id="PTHR30273:SF2">
    <property type="entry name" value="PROTEIN FECR"/>
    <property type="match status" value="1"/>
</dbReference>